<organism evidence="2 3">
    <name type="scientific">Obba rivulosa</name>
    <dbReference type="NCBI Taxonomy" id="1052685"/>
    <lineage>
        <taxon>Eukaryota</taxon>
        <taxon>Fungi</taxon>
        <taxon>Dikarya</taxon>
        <taxon>Basidiomycota</taxon>
        <taxon>Agaricomycotina</taxon>
        <taxon>Agaricomycetes</taxon>
        <taxon>Polyporales</taxon>
        <taxon>Gelatoporiaceae</taxon>
        <taxon>Obba</taxon>
    </lineage>
</organism>
<feature type="non-terminal residue" evidence="2">
    <location>
        <position position="1"/>
    </location>
</feature>
<name>A0A8E2B0X2_9APHY</name>
<dbReference type="OrthoDB" id="3264316at2759"/>
<dbReference type="AlphaFoldDB" id="A0A8E2B0X2"/>
<dbReference type="InterPro" id="IPR012337">
    <property type="entry name" value="RNaseH-like_sf"/>
</dbReference>
<proteinExistence type="predicted"/>
<reference evidence="2 3" key="1">
    <citation type="submission" date="2016-07" db="EMBL/GenBank/DDBJ databases">
        <title>Draft genome of the white-rot fungus Obba rivulosa 3A-2.</title>
        <authorList>
            <consortium name="DOE Joint Genome Institute"/>
            <person name="Miettinen O."/>
            <person name="Riley R."/>
            <person name="Acob R."/>
            <person name="Barry K."/>
            <person name="Cullen D."/>
            <person name="De Vries R."/>
            <person name="Hainaut M."/>
            <person name="Hatakka A."/>
            <person name="Henrissat B."/>
            <person name="Hilden K."/>
            <person name="Kuo R."/>
            <person name="Labutti K."/>
            <person name="Lipzen A."/>
            <person name="Makela M.R."/>
            <person name="Sandor L."/>
            <person name="Spatafora J.W."/>
            <person name="Grigoriev I.V."/>
            <person name="Hibbett D.S."/>
        </authorList>
    </citation>
    <scope>NUCLEOTIDE SEQUENCE [LARGE SCALE GENOMIC DNA]</scope>
    <source>
        <strain evidence="2 3">3A-2</strain>
    </source>
</reference>
<feature type="non-terminal residue" evidence="2">
    <location>
        <position position="56"/>
    </location>
</feature>
<evidence type="ECO:0000259" key="1">
    <source>
        <dbReference type="Pfam" id="PF05699"/>
    </source>
</evidence>
<dbReference type="InterPro" id="IPR008906">
    <property type="entry name" value="HATC_C_dom"/>
</dbReference>
<keyword evidence="3" id="KW-1185">Reference proteome</keyword>
<feature type="domain" description="HAT C-terminal dimerisation" evidence="1">
    <location>
        <begin position="2"/>
        <end position="43"/>
    </location>
</feature>
<dbReference type="GO" id="GO:0046983">
    <property type="term" value="F:protein dimerization activity"/>
    <property type="evidence" value="ECO:0007669"/>
    <property type="project" value="InterPro"/>
</dbReference>
<sequence>VISQMARDFLAIPGAGVAVEWMFSSLRHVCADTCCSLKAETIKEWIRQGLLQIEWP</sequence>
<protein>
    <recommendedName>
        <fullName evidence="1">HAT C-terminal dimerisation domain-containing protein</fullName>
    </recommendedName>
</protein>
<evidence type="ECO:0000313" key="3">
    <source>
        <dbReference type="Proteomes" id="UP000250043"/>
    </source>
</evidence>
<dbReference type="SUPFAM" id="SSF53098">
    <property type="entry name" value="Ribonuclease H-like"/>
    <property type="match status" value="1"/>
</dbReference>
<accession>A0A8E2B0X2</accession>
<dbReference type="Proteomes" id="UP000250043">
    <property type="component" value="Unassembled WGS sequence"/>
</dbReference>
<gene>
    <name evidence="2" type="ORF">OBBRIDRAFT_717843</name>
</gene>
<evidence type="ECO:0000313" key="2">
    <source>
        <dbReference type="EMBL" id="OCH89145.1"/>
    </source>
</evidence>
<dbReference type="EMBL" id="KV722434">
    <property type="protein sequence ID" value="OCH89145.1"/>
    <property type="molecule type" value="Genomic_DNA"/>
</dbReference>
<dbReference type="Pfam" id="PF05699">
    <property type="entry name" value="Dimer_Tnp_hAT"/>
    <property type="match status" value="1"/>
</dbReference>